<accession>A0A523BHS6</accession>
<dbReference type="EMBL" id="RXIH01000002">
    <property type="protein sequence ID" value="RZN57754.1"/>
    <property type="molecule type" value="Genomic_DNA"/>
</dbReference>
<protein>
    <submittedName>
        <fullName evidence="2">Proteasome assembly chaperone family protein</fullName>
    </submittedName>
</protein>
<sequence>MNQEEISIIEITEIEAKNPIILCGLPDVGLVGVIAVSHIIKSLNMKEVAYIDSDLFPPIMVFHNGTPTYPLRIYQKEDIFAIFSEAALSPDSIYPLARSIVSWAKEKNTSLLISLGGIGTPNRIDIEVPKVYSASNMPSVKEIIKKYEIPIMEEGFMVGPYALIAKYSIQNNIPNLLLLAEAFPNYPDPGAAASIINTLNKFIPLNIDVKPLIEKSEEIRLSARELMKRTVESLKKMGKSQEYEVPLMYV</sequence>
<gene>
    <name evidence="2" type="ORF">DSO09_00475</name>
    <name evidence="1" type="ORF">EF809_00505</name>
</gene>
<comment type="caution">
    <text evidence="2">The sequence shown here is derived from an EMBL/GenBank/DDBJ whole genome shotgun (WGS) entry which is preliminary data.</text>
</comment>
<keyword evidence="2" id="KW-0647">Proteasome</keyword>
<evidence type="ECO:0000313" key="4">
    <source>
        <dbReference type="Proteomes" id="UP000317265"/>
    </source>
</evidence>
<dbReference type="InterPro" id="IPR038389">
    <property type="entry name" value="PSMG2_sf"/>
</dbReference>
<reference evidence="1 3" key="2">
    <citation type="journal article" date="2019" name="Nat. Microbiol.">
        <title>Wide diversity of methane and short-chain alkane metabolisms in uncultured archaea.</title>
        <authorList>
            <person name="Borrel G."/>
            <person name="Adam P.S."/>
            <person name="McKay L.J."/>
            <person name="Chen L.X."/>
            <person name="Sierra-Garcia I.N."/>
            <person name="Sieber C.M."/>
            <person name="Letourneur Q."/>
            <person name="Ghozlane A."/>
            <person name="Andersen G.L."/>
            <person name="Li W.J."/>
            <person name="Hallam S.J."/>
            <person name="Muyzer G."/>
            <person name="de Oliveira V.M."/>
            <person name="Inskeep W.P."/>
            <person name="Banfield J.F."/>
            <person name="Gribaldo S."/>
        </authorList>
    </citation>
    <scope>NUCLEOTIDE SEQUENCE [LARGE SCALE GENOMIC DNA]</scope>
    <source>
        <strain evidence="1">Verst-YHS</strain>
    </source>
</reference>
<evidence type="ECO:0000313" key="2">
    <source>
        <dbReference type="EMBL" id="TDA40477.1"/>
    </source>
</evidence>
<dbReference type="PANTHER" id="PTHR35610:SF3">
    <property type="entry name" value="PROTEASOME ASSEMBLY CHAPERONE FAMILY PROTEIN"/>
    <property type="match status" value="1"/>
</dbReference>
<reference evidence="2 4" key="1">
    <citation type="journal article" date="2019" name="Nat. Microbiol.">
        <title>Expanding anaerobic alkane metabolism in the domain of Archaea.</title>
        <authorList>
            <person name="Wang Y."/>
            <person name="Wegener G."/>
            <person name="Hou J."/>
            <person name="Wang F."/>
            <person name="Xiao X."/>
        </authorList>
    </citation>
    <scope>NUCLEOTIDE SEQUENCE [LARGE SCALE GENOMIC DNA]</scope>
    <source>
        <strain evidence="2">WYZ-LMO11</strain>
    </source>
</reference>
<evidence type="ECO:0000313" key="3">
    <source>
        <dbReference type="Proteomes" id="UP000316080"/>
    </source>
</evidence>
<dbReference type="Gene3D" id="3.40.50.10900">
    <property type="entry name" value="PAC-like subunit"/>
    <property type="match status" value="1"/>
</dbReference>
<name>A0A523BHS6_9CREN</name>
<dbReference type="GO" id="GO:0000502">
    <property type="term" value="C:proteasome complex"/>
    <property type="evidence" value="ECO:0007669"/>
    <property type="project" value="UniProtKB-KW"/>
</dbReference>
<dbReference type="InterPro" id="IPR019151">
    <property type="entry name" value="Proteasome_assmbl_chaperone_2"/>
</dbReference>
<organism evidence="2 4">
    <name type="scientific">Thermoproteota archaeon</name>
    <dbReference type="NCBI Taxonomy" id="2056631"/>
    <lineage>
        <taxon>Archaea</taxon>
        <taxon>Thermoproteota</taxon>
    </lineage>
</organism>
<dbReference type="SUPFAM" id="SSF159659">
    <property type="entry name" value="Cgl1923-like"/>
    <property type="match status" value="1"/>
</dbReference>
<evidence type="ECO:0000313" key="1">
    <source>
        <dbReference type="EMBL" id="RZN57754.1"/>
    </source>
</evidence>
<dbReference type="AlphaFoldDB" id="A0A523BHS6"/>
<dbReference type="Pfam" id="PF09754">
    <property type="entry name" value="PAC2"/>
    <property type="match status" value="1"/>
</dbReference>
<dbReference type="Proteomes" id="UP000317265">
    <property type="component" value="Unassembled WGS sequence"/>
</dbReference>
<dbReference type="Proteomes" id="UP000316080">
    <property type="component" value="Unassembled WGS sequence"/>
</dbReference>
<dbReference type="EMBL" id="QNVI01000003">
    <property type="protein sequence ID" value="TDA40477.1"/>
    <property type="molecule type" value="Genomic_DNA"/>
</dbReference>
<proteinExistence type="predicted"/>
<dbReference type="PANTHER" id="PTHR35610">
    <property type="entry name" value="3-ISOPROPYLMALATE DEHYDRATASE-RELATED"/>
    <property type="match status" value="1"/>
</dbReference>